<accession>A0A0U0WBB2</accession>
<dbReference type="CDD" id="cd04301">
    <property type="entry name" value="NAT_SF"/>
    <property type="match status" value="1"/>
</dbReference>
<dbReference type="Gene3D" id="3.90.70.10">
    <property type="entry name" value="Cysteine proteinases"/>
    <property type="match status" value="1"/>
</dbReference>
<dbReference type="InterPro" id="IPR038765">
    <property type="entry name" value="Papain-like_cys_pep_sf"/>
</dbReference>
<evidence type="ECO:0000259" key="1">
    <source>
        <dbReference type="Pfam" id="PF00112"/>
    </source>
</evidence>
<proteinExistence type="predicted"/>
<dbReference type="Pfam" id="PF00112">
    <property type="entry name" value="Peptidase_C1"/>
    <property type="match status" value="1"/>
</dbReference>
<gene>
    <name evidence="2" type="ORF">BN971_03679</name>
</gene>
<reference evidence="2 3" key="1">
    <citation type="submission" date="2015-03" db="EMBL/GenBank/DDBJ databases">
        <authorList>
            <person name="Murphy D."/>
        </authorList>
    </citation>
    <scope>NUCLEOTIDE SEQUENCE [LARGE SCALE GENOMIC DNA]</scope>
    <source>
        <strain evidence="2 3">DSM 44277</strain>
    </source>
</reference>
<dbReference type="Proteomes" id="UP000198875">
    <property type="component" value="Unassembled WGS sequence"/>
</dbReference>
<evidence type="ECO:0000313" key="3">
    <source>
        <dbReference type="Proteomes" id="UP000198875"/>
    </source>
</evidence>
<protein>
    <recommendedName>
        <fullName evidence="1">Peptidase C1A papain C-terminal domain-containing protein</fullName>
    </recommendedName>
</protein>
<dbReference type="GO" id="GO:0006508">
    <property type="term" value="P:proteolysis"/>
    <property type="evidence" value="ECO:0007669"/>
    <property type="project" value="InterPro"/>
</dbReference>
<dbReference type="EMBL" id="CSTD01000004">
    <property type="protein sequence ID" value="CPR12381.1"/>
    <property type="molecule type" value="Genomic_DNA"/>
</dbReference>
<dbReference type="SUPFAM" id="SSF54001">
    <property type="entry name" value="Cysteine proteinases"/>
    <property type="match status" value="1"/>
</dbReference>
<evidence type="ECO:0000313" key="2">
    <source>
        <dbReference type="EMBL" id="CPR12381.1"/>
    </source>
</evidence>
<dbReference type="InterPro" id="IPR000668">
    <property type="entry name" value="Peptidase_C1A_C"/>
</dbReference>
<name>A0A0U0WBB2_MYCBE</name>
<dbReference type="GO" id="GO:0008234">
    <property type="term" value="F:cysteine-type peptidase activity"/>
    <property type="evidence" value="ECO:0007669"/>
    <property type="project" value="InterPro"/>
</dbReference>
<dbReference type="AlphaFoldDB" id="A0A0U0WBB2"/>
<sequence length="437" mass="49941">MQPDPRLVALLRASTGLVWHCENCGVVLAQLRVFSLNATRGDLYLAEFPQPGVDPNQVHLLCNSCWGPMLQRYALLGFDIHTHALTEACNSNCLTRKNGRSLQFRSLRALDRRIGFQLIKRIDGQPQRNGTQPIFAARLSYFQGGAYARQMYYESIADPAEVARQLINNQDLRHWGVPYQMRDYHQMVVRWFESSYTAPNGIIGTPAQGEQSIGYHAISLNGYDPTTETFSFWNSWGSNWGDRGYGTMSLDYVRRYHHETLVTRYARWGPSPAKLDRMRNAGDNVQKIRELWVVENPRIRYTVRGKGRNPQVVYYYTLSPVSNIPVSCIELKTGFGLRMAWMFVRHWEGATKFSEVTELFVWPIFRRMHLGAELESAAVEEAKMHGSGEIRLLMNEADHILGPPRTAGREFAKACGYDLKWRTTVGPRARMTGIKAI</sequence>
<feature type="domain" description="Peptidase C1A papain C-terminal" evidence="1">
    <location>
        <begin position="201"/>
        <end position="251"/>
    </location>
</feature>
<organism evidence="2 3">
    <name type="scientific">Mycobacterium bohemicum DSM 44277</name>
    <dbReference type="NCBI Taxonomy" id="1236609"/>
    <lineage>
        <taxon>Bacteria</taxon>
        <taxon>Bacillati</taxon>
        <taxon>Actinomycetota</taxon>
        <taxon>Actinomycetes</taxon>
        <taxon>Mycobacteriales</taxon>
        <taxon>Mycobacteriaceae</taxon>
        <taxon>Mycobacterium</taxon>
    </lineage>
</organism>